<dbReference type="CDD" id="cd24163">
    <property type="entry name" value="RWDD2_C"/>
    <property type="match status" value="1"/>
</dbReference>
<dbReference type="InterPro" id="IPR016135">
    <property type="entry name" value="UBQ-conjugating_enzyme/RWD"/>
</dbReference>
<dbReference type="OrthoDB" id="432412at2759"/>
<protein>
    <recommendedName>
        <fullName evidence="1">RWD domain-containing protein</fullName>
    </recommendedName>
</protein>
<sequence>MNLSSILHIKRYLKGIRESIPPIIEFSIFVQINETGFSESSILVKAEMHVSLPHRYPEKEPQLFVQSVALDQQQQSLVNKHLASYIFSLDCGQLCITMAVQWLQDISCYINNVNQPQEPDCEMKETTVVFHRMWIYSHHIYRQELKKKIFDFAKRLNLTGLCLTGKPGVICIIEGMKEQSGLFNKKLLLNLPECEEFWRDICYPNWKHISCKHTESKEVTAKIDNLRLFHTFEDLIFTAQVHK</sequence>
<dbReference type="AlphaFoldDB" id="A0A8T2JQJ9"/>
<dbReference type="EMBL" id="JAACNH010000004">
    <property type="protein sequence ID" value="KAG8444831.1"/>
    <property type="molecule type" value="Genomic_DNA"/>
</dbReference>
<organism evidence="2 3">
    <name type="scientific">Hymenochirus boettgeri</name>
    <name type="common">Congo dwarf clawed frog</name>
    <dbReference type="NCBI Taxonomy" id="247094"/>
    <lineage>
        <taxon>Eukaryota</taxon>
        <taxon>Metazoa</taxon>
        <taxon>Chordata</taxon>
        <taxon>Craniata</taxon>
        <taxon>Vertebrata</taxon>
        <taxon>Euteleostomi</taxon>
        <taxon>Amphibia</taxon>
        <taxon>Batrachia</taxon>
        <taxon>Anura</taxon>
        <taxon>Pipoidea</taxon>
        <taxon>Pipidae</taxon>
        <taxon>Pipinae</taxon>
        <taxon>Hymenochirus</taxon>
    </lineage>
</organism>
<keyword evidence="3" id="KW-1185">Reference proteome</keyword>
<dbReference type="PANTHER" id="PTHR15955:SF3">
    <property type="entry name" value="RWD DOMAIN-CONTAINING PROTEIN 2A"/>
    <property type="match status" value="1"/>
</dbReference>
<evidence type="ECO:0000313" key="3">
    <source>
        <dbReference type="Proteomes" id="UP000812440"/>
    </source>
</evidence>
<gene>
    <name evidence="2" type="ORF">GDO86_009837</name>
</gene>
<dbReference type="Gene3D" id="3.10.110.10">
    <property type="entry name" value="Ubiquitin Conjugating Enzyme"/>
    <property type="match status" value="1"/>
</dbReference>
<name>A0A8T2JQJ9_9PIPI</name>
<proteinExistence type="predicted"/>
<comment type="caution">
    <text evidence="2">The sequence shown here is derived from an EMBL/GenBank/DDBJ whole genome shotgun (WGS) entry which is preliminary data.</text>
</comment>
<dbReference type="Pfam" id="PF06544">
    <property type="entry name" value="Prp3_C"/>
    <property type="match status" value="1"/>
</dbReference>
<dbReference type="Proteomes" id="UP000812440">
    <property type="component" value="Chromosome 5"/>
</dbReference>
<dbReference type="Pfam" id="PF05773">
    <property type="entry name" value="RWD"/>
    <property type="match status" value="1"/>
</dbReference>
<dbReference type="PROSITE" id="PS50908">
    <property type="entry name" value="RWD"/>
    <property type="match status" value="1"/>
</dbReference>
<dbReference type="InterPro" id="IPR010541">
    <property type="entry name" value="Prp3_C"/>
</dbReference>
<dbReference type="InterPro" id="IPR006575">
    <property type="entry name" value="RWD_dom"/>
</dbReference>
<feature type="domain" description="RWD" evidence="1">
    <location>
        <begin position="1"/>
        <end position="110"/>
    </location>
</feature>
<dbReference type="InterPro" id="IPR017359">
    <property type="entry name" value="Phi-like"/>
</dbReference>
<evidence type="ECO:0000259" key="1">
    <source>
        <dbReference type="PROSITE" id="PS50908"/>
    </source>
</evidence>
<evidence type="ECO:0000313" key="2">
    <source>
        <dbReference type="EMBL" id="KAG8444831.1"/>
    </source>
</evidence>
<dbReference type="SUPFAM" id="SSF54495">
    <property type="entry name" value="UBC-like"/>
    <property type="match status" value="1"/>
</dbReference>
<dbReference type="PANTHER" id="PTHR15955">
    <property type="entry name" value="RWD DOMAIN CONTAINING PROTEIN 2"/>
    <property type="match status" value="1"/>
</dbReference>
<accession>A0A8T2JQJ9</accession>
<reference evidence="2" key="1">
    <citation type="thesis" date="2020" institute="ProQuest LLC" country="789 East Eisenhower Parkway, Ann Arbor, MI, USA">
        <title>Comparative Genomics and Chromosome Evolution.</title>
        <authorList>
            <person name="Mudd A.B."/>
        </authorList>
    </citation>
    <scope>NUCLEOTIDE SEQUENCE</scope>
    <source>
        <strain evidence="2">Female2</strain>
        <tissue evidence="2">Blood</tissue>
    </source>
</reference>
<dbReference type="InterPro" id="IPR059181">
    <property type="entry name" value="RWDD2A-B_C"/>
</dbReference>